<name>A0A0C6NZX8_BORBO</name>
<dbReference type="EMBL" id="HE965806">
    <property type="protein sequence ID" value="CCJ52400.1"/>
    <property type="molecule type" value="Genomic_DNA"/>
</dbReference>
<sequence>MRYAFVHLAQSAPPGGRAPIVKGGPADPIADVELDAYIDGQLDSARRADVEAFLARDARAAARVSADLRLRDALRQGATRHGAGARDAHTRALADRLQAAHARRRVARRARRLLAVAILVAAGWAGHAALTAWTPAEPAGDAGVQVFLDEAMRAHRTAQLRAGMRSQPAAPRLDRAELARQAGVPLPAWPWDWLPRDVQVFPSRGGPAVEVALLAGRAGPISLYGAPGGAGPDSAPRMARGAGAEALFWWRRGAWVYAVIGALPEAALRPLAQRLADAPLVHE</sequence>
<feature type="transmembrane region" description="Helical" evidence="1">
    <location>
        <begin position="113"/>
        <end position="133"/>
    </location>
</feature>
<dbReference type="HOGENOM" id="CLU_1085066_0_0_4"/>
<organism evidence="2 3">
    <name type="scientific">Bordetella bronchiseptica 253</name>
    <dbReference type="NCBI Taxonomy" id="568707"/>
    <lineage>
        <taxon>Bacteria</taxon>
        <taxon>Pseudomonadati</taxon>
        <taxon>Pseudomonadota</taxon>
        <taxon>Betaproteobacteria</taxon>
        <taxon>Burkholderiales</taxon>
        <taxon>Alcaligenaceae</taxon>
        <taxon>Bordetella</taxon>
    </lineage>
</organism>
<keyword evidence="1" id="KW-0472">Membrane</keyword>
<proteinExistence type="predicted"/>
<evidence type="ECO:0000313" key="3">
    <source>
        <dbReference type="Proteomes" id="UP000007564"/>
    </source>
</evidence>
<evidence type="ECO:0000313" key="2">
    <source>
        <dbReference type="EMBL" id="CCJ52400.1"/>
    </source>
</evidence>
<dbReference type="OrthoDB" id="9152892at2"/>
<reference evidence="2 3" key="1">
    <citation type="journal article" date="2012" name="BMC Genomics">
        <title>Comparative genomics of the classical Bordetella subspecies: the evolution and exchange of virulence-associated diversity amongst closely related pathogens.</title>
        <authorList>
            <person name="Park J."/>
            <person name="Zhang Y."/>
            <person name="Buboltz A.M."/>
            <person name="Zhang X."/>
            <person name="Schuster S.C."/>
            <person name="Ahuja U."/>
            <person name="Liu M."/>
            <person name="Miller J.F."/>
            <person name="Sebaihia M."/>
            <person name="Bentley S.D."/>
            <person name="Parkhill J."/>
            <person name="Harvill E.T."/>
        </authorList>
    </citation>
    <scope>NUCLEOTIDE SEQUENCE [LARGE SCALE GENOMIC DNA]</scope>
    <source>
        <strain evidence="2 3">253</strain>
    </source>
</reference>
<dbReference type="KEGG" id="bbh:BN112_0482"/>
<gene>
    <name evidence="2" type="ORF">BN112_0482</name>
</gene>
<keyword evidence="1" id="KW-1133">Transmembrane helix</keyword>
<dbReference type="AlphaFoldDB" id="A0A0C6NZX8"/>
<keyword evidence="1 2" id="KW-0812">Transmembrane</keyword>
<protein>
    <submittedName>
        <fullName evidence="2">Putative transmembrane regulator</fullName>
    </submittedName>
</protein>
<dbReference type="Proteomes" id="UP000007564">
    <property type="component" value="Chromosome"/>
</dbReference>
<evidence type="ECO:0000256" key="1">
    <source>
        <dbReference type="SAM" id="Phobius"/>
    </source>
</evidence>
<accession>A0A0C6NZX8</accession>